<protein>
    <submittedName>
        <fullName evidence="2">M28 family peptidase</fullName>
    </submittedName>
</protein>
<proteinExistence type="predicted"/>
<reference evidence="3" key="1">
    <citation type="journal article" date="2019" name="Int. J. Syst. Evol. Microbiol.">
        <title>The Global Catalogue of Microorganisms (GCM) 10K type strain sequencing project: providing services to taxonomists for standard genome sequencing and annotation.</title>
        <authorList>
            <consortium name="The Broad Institute Genomics Platform"/>
            <consortium name="The Broad Institute Genome Sequencing Center for Infectious Disease"/>
            <person name="Wu L."/>
            <person name="Ma J."/>
        </authorList>
    </citation>
    <scope>NUCLEOTIDE SEQUENCE [LARGE SCALE GENOMIC DNA]</scope>
    <source>
        <strain evidence="3">CGMCC 1.16855</strain>
    </source>
</reference>
<feature type="domain" description="Peptidase M28" evidence="1">
    <location>
        <begin position="232"/>
        <end position="420"/>
    </location>
</feature>
<gene>
    <name evidence="2" type="ORF">ACFOD3_21145</name>
</gene>
<dbReference type="EMBL" id="JBHRSB010000006">
    <property type="protein sequence ID" value="MFC3002420.1"/>
    <property type="molecule type" value="Genomic_DNA"/>
</dbReference>
<keyword evidence="3" id="KW-1185">Reference proteome</keyword>
<dbReference type="RefSeq" id="WP_216838498.1">
    <property type="nucleotide sequence ID" value="NZ_JAFNJS010000006.1"/>
</dbReference>
<comment type="caution">
    <text evidence="2">The sequence shown here is derived from an EMBL/GenBank/DDBJ whole genome shotgun (WGS) entry which is preliminary data.</text>
</comment>
<accession>A0ABV7BY32</accession>
<dbReference type="InterPro" id="IPR007484">
    <property type="entry name" value="Peptidase_M28"/>
</dbReference>
<evidence type="ECO:0000313" key="3">
    <source>
        <dbReference type="Proteomes" id="UP001595420"/>
    </source>
</evidence>
<name>A0ABV7BY32_9PROT</name>
<dbReference type="Pfam" id="PF04389">
    <property type="entry name" value="Peptidase_M28"/>
    <property type="match status" value="1"/>
</dbReference>
<evidence type="ECO:0000313" key="2">
    <source>
        <dbReference type="EMBL" id="MFC3002420.1"/>
    </source>
</evidence>
<dbReference type="Proteomes" id="UP001595420">
    <property type="component" value="Unassembled WGS sequence"/>
</dbReference>
<evidence type="ECO:0000259" key="1">
    <source>
        <dbReference type="Pfam" id="PF04389"/>
    </source>
</evidence>
<organism evidence="2 3">
    <name type="scientific">Falsiroseomonas tokyonensis</name>
    <dbReference type="NCBI Taxonomy" id="430521"/>
    <lineage>
        <taxon>Bacteria</taxon>
        <taxon>Pseudomonadati</taxon>
        <taxon>Pseudomonadota</taxon>
        <taxon>Alphaproteobacteria</taxon>
        <taxon>Acetobacterales</taxon>
        <taxon>Roseomonadaceae</taxon>
        <taxon>Falsiroseomonas</taxon>
    </lineage>
</organism>
<sequence length="573" mass="61268">MTTPDEAALMASARIEDAWSLVQRFSTMRRQDPEEAAAAGEEIVRRLKALGLPVTVHRPLLYLAVPKTAHVALEGVQFRARPAQLAPTAPEGLTAPLVFVENPVGPPMGWTPNSAPLFGEGYDPAPGVPDVTGKLVLFRGMILAERILQFAALGAAGVIAINPGPDMHWGSGSAIWGTPDLDDLPGRTPIPGCSVSAPDGAKLIEAAARGASATLTTVVEEGWFDQVLPEVRIEGREPGFVLLHGHYDSWDVGVGDNATGDACLLEVARTLHEHRAKLQRGVRICWWPGHSTGKFAGSTWYADQHALELAKHCVAHLNCDSPGCRDATDYPTIPWMAENRAFVTDAVRDATGKVAGGKRPTQSSDFSFNNLGISGCFSASSRIPKAEVERRGWYFVMGNGGNTAWHTDRDQIEVADPDVLLTDIRLYALAVFRMATLPALPLDPGALVEDLQGHLARYARAAGDRFDLAPAAAGLAALAARLADFEAGSPPPAVATATRLAVLRHLVPLDYTRGTRWRRDFGLPAPPFTHLAVAAELDRYPPQALGFATTQLRRGLNHVLAALDAAMEAVPGA</sequence>